<dbReference type="RefSeq" id="WP_200877965.1">
    <property type="nucleotide sequence ID" value="NZ_CABVQD010000007.1"/>
</dbReference>
<keyword evidence="1 2" id="KW-0732">Signal</keyword>
<dbReference type="PANTHER" id="PTHR33420:SF3">
    <property type="entry name" value="FIMBRIAL SUBUNIT ELFA"/>
    <property type="match status" value="1"/>
</dbReference>
<reference evidence="4 5" key="1">
    <citation type="submission" date="2019-09" db="EMBL/GenBank/DDBJ databases">
        <authorList>
            <person name="Depoorter E."/>
        </authorList>
    </citation>
    <scope>NUCLEOTIDE SEQUENCE [LARGE SCALE GENOMIC DNA]</scope>
    <source>
        <strain evidence="4">LMG 30113</strain>
    </source>
</reference>
<dbReference type="InterPro" id="IPR050263">
    <property type="entry name" value="Bact_Fimbrial_Adh_Pro"/>
</dbReference>
<dbReference type="InterPro" id="IPR008966">
    <property type="entry name" value="Adhesion_dom_sf"/>
</dbReference>
<evidence type="ECO:0000313" key="4">
    <source>
        <dbReference type="EMBL" id="VWB59985.1"/>
    </source>
</evidence>
<dbReference type="EMBL" id="CABVQD010000007">
    <property type="protein sequence ID" value="VWB59985.1"/>
    <property type="molecule type" value="Genomic_DNA"/>
</dbReference>
<name>A0A6P2KSU1_9BURK</name>
<evidence type="ECO:0000256" key="2">
    <source>
        <dbReference type="SAM" id="SignalP"/>
    </source>
</evidence>
<dbReference type="Pfam" id="PF00419">
    <property type="entry name" value="Fimbrial"/>
    <property type="match status" value="1"/>
</dbReference>
<feature type="signal peptide" evidence="2">
    <location>
        <begin position="1"/>
        <end position="34"/>
    </location>
</feature>
<gene>
    <name evidence="4" type="ORF">BPA30113_02648</name>
</gene>
<dbReference type="AlphaFoldDB" id="A0A6P2KSU1"/>
<feature type="chain" id="PRO_5044426657" evidence="2">
    <location>
        <begin position="35"/>
        <end position="311"/>
    </location>
</feature>
<accession>A0A6P2KSU1</accession>
<dbReference type="SUPFAM" id="SSF49401">
    <property type="entry name" value="Bacterial adhesins"/>
    <property type="match status" value="1"/>
</dbReference>
<dbReference type="InterPro" id="IPR000259">
    <property type="entry name" value="Adhesion_dom_fimbrial"/>
</dbReference>
<feature type="domain" description="Fimbrial-type adhesion" evidence="3">
    <location>
        <begin position="165"/>
        <end position="311"/>
    </location>
</feature>
<evidence type="ECO:0000313" key="5">
    <source>
        <dbReference type="Proteomes" id="UP000494330"/>
    </source>
</evidence>
<dbReference type="Gene3D" id="2.60.40.1090">
    <property type="entry name" value="Fimbrial-type adhesion domain"/>
    <property type="match status" value="1"/>
</dbReference>
<dbReference type="PANTHER" id="PTHR33420">
    <property type="entry name" value="FIMBRIAL SUBUNIT ELFA-RELATED"/>
    <property type="match status" value="1"/>
</dbReference>
<keyword evidence="5" id="KW-1185">Reference proteome</keyword>
<sequence>MTTNDLTRPRRMRALCTMVPLVLLAAGALQSARATDITAFGMEIAFPRITASYVVLGRHYISPMEACGLSKCSIISNLLFPYGGSAWGNGPAIATNVTGVLARLLVEGKPIDNQEATPEKRIEFSQPLEVQLLSGGTPIQRGSLGTTRSGYFSLYMANGRELNIYLQGSVTPIDGTCSTPAQNVTLPGALLNKFGDVGSTVGAHSFQIRVENCPKGYNRVGYVLQPRGGAIANAPGVLPLGTGSTASGVKLRITDDKGVPATFGTSIKLNAYEKATGGSYAVPMLASYIKTDAKVTLGTVSGAMTVLLDYQ</sequence>
<evidence type="ECO:0000256" key="1">
    <source>
        <dbReference type="ARBA" id="ARBA00022729"/>
    </source>
</evidence>
<evidence type="ECO:0000259" key="3">
    <source>
        <dbReference type="Pfam" id="PF00419"/>
    </source>
</evidence>
<proteinExistence type="predicted"/>
<dbReference type="GO" id="GO:0043709">
    <property type="term" value="P:cell adhesion involved in single-species biofilm formation"/>
    <property type="evidence" value="ECO:0007669"/>
    <property type="project" value="TreeGrafter"/>
</dbReference>
<dbReference type="Proteomes" id="UP000494330">
    <property type="component" value="Unassembled WGS sequence"/>
</dbReference>
<protein>
    <submittedName>
        <fullName evidence="4">Fimbrial protein</fullName>
    </submittedName>
</protein>
<dbReference type="InterPro" id="IPR036937">
    <property type="entry name" value="Adhesion_dom_fimbrial_sf"/>
</dbReference>
<dbReference type="GO" id="GO:0009289">
    <property type="term" value="C:pilus"/>
    <property type="evidence" value="ECO:0007669"/>
    <property type="project" value="InterPro"/>
</dbReference>
<organism evidence="4 5">
    <name type="scientific">Burkholderia paludis</name>
    <dbReference type="NCBI Taxonomy" id="1506587"/>
    <lineage>
        <taxon>Bacteria</taxon>
        <taxon>Pseudomonadati</taxon>
        <taxon>Pseudomonadota</taxon>
        <taxon>Betaproteobacteria</taxon>
        <taxon>Burkholderiales</taxon>
        <taxon>Burkholderiaceae</taxon>
        <taxon>Burkholderia</taxon>
        <taxon>Burkholderia cepacia complex</taxon>
    </lineage>
</organism>